<evidence type="ECO:0000256" key="6">
    <source>
        <dbReference type="ARBA" id="ARBA00055283"/>
    </source>
</evidence>
<evidence type="ECO:0000256" key="5">
    <source>
        <dbReference type="ARBA" id="ARBA00022990"/>
    </source>
</evidence>
<dbReference type="CTD" id="79735"/>
<dbReference type="PANTHER" id="PTHR22957:SF360">
    <property type="entry name" value="TBC1 DOMAIN FAMILY MEMBER 17"/>
    <property type="match status" value="1"/>
</dbReference>
<evidence type="ECO:0000256" key="4">
    <source>
        <dbReference type="ARBA" id="ARBA00022553"/>
    </source>
</evidence>
<gene>
    <name evidence="12" type="primary">TBC1D17</name>
    <name evidence="12" type="synonym">tbc1d17</name>
</gene>
<dbReference type="GeneTree" id="ENSGT00940000158989"/>
<sequence length="648" mass="73555">MESGGFNYKVVFEKDGVNLHTSARKHADHNSLIPGVLRIVEKDRKAKLEWTPIGEEKGSIPHVTFTKKDCTQAGYSPSEEEATFDPGYEPDWAVISPVRTSPRGPEVCGKNIKESGNWQPFSLPVSELYSIRRSSYPLRRSFIILTSCGGEPLPALHFHKGGTKGLLQVLQRYVMLTPSPVDSRLFLVHSHDSGALSQSFDELQLFDDGTPDLVSRFIQDPYTTTFSGFSKVTNFFRGALRQPDSRLGRPGIGFVGSDDEPGFELITCEAELGPRPVVQRLEPLNGWKELLDSEGRVQNPEQVKECIFKGGVAPALRHEVWKFLLGFYPWKSTAQEREEILRQKTDEYFRMKVQWKSVSEEQEMRNSLLRGYRSLIERDVSRTDRNNRFYSGNENPGLTLLNDVLMTYCMYNFDLGYVQGMSDLLSPILFVTQNEVEAFWCLVAFMEIVHSNFEESQEGMKQQLIQLNILLRTIDPELCDFLDSKDSGTLCFCFRWLLIWFKREFSFQDILNLWEVLWTGHLCVNFHLLVACAILDSQREQLIGSNFDFNEILKHINELTMKLDLKDILCRAESIFKQLAACPDLPSKVQVVLGQARPSEEVGFDRTENSPSSSEDTQPGLPLSEAQTSSTSPTESSIEVLPTPPSEP</sequence>
<dbReference type="AlphaFoldDB" id="A0A8C4SYH5"/>
<dbReference type="InterPro" id="IPR000195">
    <property type="entry name" value="Rab-GAP-TBC_dom"/>
</dbReference>
<dbReference type="Gene3D" id="1.10.8.270">
    <property type="entry name" value="putative rabgap domain of human tbc1 domain family member 14 like domains"/>
    <property type="match status" value="1"/>
</dbReference>
<accession>A0A8C4SYH5</accession>
<proteinExistence type="predicted"/>
<comment type="subunit">
    <text evidence="7">Interacts with non-phosphorylated form of RAB8A; phosphorylation of RAB8A at 'Thr-72' disrupts this interaction. Interacts with ARMC12.</text>
</comment>
<reference evidence="12" key="2">
    <citation type="submission" date="2025-08" db="UniProtKB">
        <authorList>
            <consortium name="Ensembl"/>
        </authorList>
    </citation>
    <scope>IDENTIFICATION</scope>
</reference>
<dbReference type="GO" id="GO:0005737">
    <property type="term" value="C:cytoplasm"/>
    <property type="evidence" value="ECO:0007669"/>
    <property type="project" value="UniProtKB-SubCell"/>
</dbReference>
<evidence type="ECO:0000256" key="1">
    <source>
        <dbReference type="ARBA" id="ARBA00004496"/>
    </source>
</evidence>
<reference evidence="12" key="1">
    <citation type="submission" date="2021-06" db="EMBL/GenBank/DDBJ databases">
        <authorList>
            <consortium name="Wellcome Sanger Institute Data Sharing"/>
        </authorList>
    </citation>
    <scope>NUCLEOTIDE SEQUENCE [LARGE SCALE GENOMIC DNA]</scope>
</reference>
<dbReference type="GeneID" id="114660755"/>
<comment type="function">
    <text evidence="6">Acts as a GTPase activating protein for RAB7A. Does not act on RAB4, RAB5 or RAB6.</text>
</comment>
<dbReference type="SUPFAM" id="SSF47923">
    <property type="entry name" value="Ypt/Rab-GAP domain of gyp1p"/>
    <property type="match status" value="2"/>
</dbReference>
<keyword evidence="3" id="KW-0963">Cytoplasm</keyword>
<evidence type="ECO:0000256" key="2">
    <source>
        <dbReference type="ARBA" id="ARBA00022468"/>
    </source>
</evidence>
<dbReference type="Pfam" id="PF12068">
    <property type="entry name" value="PH_RBD"/>
    <property type="match status" value="1"/>
</dbReference>
<protein>
    <recommendedName>
        <fullName evidence="8">TBC1 domain family member 15</fullName>
    </recommendedName>
    <alternativeName>
        <fullName evidence="9">GTPase-activating protein RAB7</fullName>
    </alternativeName>
</protein>
<organism evidence="12 13">
    <name type="scientific">Erpetoichthys calabaricus</name>
    <name type="common">Rope fish</name>
    <name type="synonym">Calamoichthys calabaricus</name>
    <dbReference type="NCBI Taxonomy" id="27687"/>
    <lineage>
        <taxon>Eukaryota</taxon>
        <taxon>Metazoa</taxon>
        <taxon>Chordata</taxon>
        <taxon>Craniata</taxon>
        <taxon>Vertebrata</taxon>
        <taxon>Euteleostomi</taxon>
        <taxon>Actinopterygii</taxon>
        <taxon>Polypteriformes</taxon>
        <taxon>Polypteridae</taxon>
        <taxon>Erpetoichthys</taxon>
    </lineage>
</organism>
<dbReference type="FunFam" id="1.10.472.80:FF:000005">
    <property type="entry name" value="TBC1 domain family member 15"/>
    <property type="match status" value="1"/>
</dbReference>
<name>A0A8C4SYH5_ERPCA</name>
<feature type="compositionally biased region" description="Basic and acidic residues" evidence="10">
    <location>
        <begin position="598"/>
        <end position="608"/>
    </location>
</feature>
<dbReference type="RefSeq" id="XP_028669488.1">
    <property type="nucleotide sequence ID" value="XM_028813655.2"/>
</dbReference>
<keyword evidence="2" id="KW-0343">GTPase activation</keyword>
<feature type="compositionally biased region" description="Low complexity" evidence="10">
    <location>
        <begin position="624"/>
        <end position="639"/>
    </location>
</feature>
<evidence type="ECO:0000313" key="13">
    <source>
        <dbReference type="Proteomes" id="UP000694620"/>
    </source>
</evidence>
<dbReference type="InterPro" id="IPR035969">
    <property type="entry name" value="Rab-GAP_TBC_sf"/>
</dbReference>
<evidence type="ECO:0000256" key="3">
    <source>
        <dbReference type="ARBA" id="ARBA00022490"/>
    </source>
</evidence>
<reference evidence="12" key="3">
    <citation type="submission" date="2025-09" db="UniProtKB">
        <authorList>
            <consortium name="Ensembl"/>
        </authorList>
    </citation>
    <scope>IDENTIFICATION</scope>
</reference>
<feature type="domain" description="Rab-GAP TBC" evidence="11">
    <location>
        <begin position="311"/>
        <end position="521"/>
    </location>
</feature>
<dbReference type="GO" id="GO:0005096">
    <property type="term" value="F:GTPase activator activity"/>
    <property type="evidence" value="ECO:0007669"/>
    <property type="project" value="UniProtKB-KW"/>
</dbReference>
<dbReference type="Ensembl" id="ENSECRT00000023658.1">
    <property type="protein sequence ID" value="ENSECRP00000023156.1"/>
    <property type="gene ID" value="ENSECRG00000015677.1"/>
</dbReference>
<dbReference type="Proteomes" id="UP000694620">
    <property type="component" value="Chromosome 11"/>
</dbReference>
<dbReference type="FunFam" id="1.10.8.270:FF:000005">
    <property type="entry name" value="TBC1 domain family member 15"/>
    <property type="match status" value="1"/>
</dbReference>
<dbReference type="PANTHER" id="PTHR22957">
    <property type="entry name" value="TBC1 DOMAIN FAMILY MEMBER GTPASE-ACTIVATING PROTEIN"/>
    <property type="match status" value="1"/>
</dbReference>
<evidence type="ECO:0000256" key="7">
    <source>
        <dbReference type="ARBA" id="ARBA00065268"/>
    </source>
</evidence>
<dbReference type="InterPro" id="IPR021935">
    <property type="entry name" value="SGSM1/2_RBD"/>
</dbReference>
<dbReference type="SMART" id="SM00164">
    <property type="entry name" value="TBC"/>
    <property type="match status" value="1"/>
</dbReference>
<evidence type="ECO:0000256" key="8">
    <source>
        <dbReference type="ARBA" id="ARBA00067480"/>
    </source>
</evidence>
<comment type="subcellular location">
    <subcellularLocation>
        <location evidence="1">Cytoplasm</location>
    </subcellularLocation>
</comment>
<evidence type="ECO:0000256" key="10">
    <source>
        <dbReference type="SAM" id="MobiDB-lite"/>
    </source>
</evidence>
<dbReference type="Gene3D" id="1.10.472.80">
    <property type="entry name" value="Ypt/Rab-GAP domain of gyp1p, domain 3"/>
    <property type="match status" value="1"/>
</dbReference>
<evidence type="ECO:0000313" key="12">
    <source>
        <dbReference type="Ensembl" id="ENSECRP00000023156.1"/>
    </source>
</evidence>
<dbReference type="PROSITE" id="PS50086">
    <property type="entry name" value="TBC_RABGAP"/>
    <property type="match status" value="1"/>
</dbReference>
<keyword evidence="5" id="KW-0007">Acetylation</keyword>
<keyword evidence="4" id="KW-0597">Phosphoprotein</keyword>
<feature type="region of interest" description="Disordered" evidence="10">
    <location>
        <begin position="598"/>
        <end position="648"/>
    </location>
</feature>
<keyword evidence="13" id="KW-1185">Reference proteome</keyword>
<dbReference type="Pfam" id="PF00566">
    <property type="entry name" value="RabGAP-TBC"/>
    <property type="match status" value="1"/>
</dbReference>
<evidence type="ECO:0000259" key="11">
    <source>
        <dbReference type="PROSITE" id="PS50086"/>
    </source>
</evidence>
<evidence type="ECO:0000256" key="9">
    <source>
        <dbReference type="ARBA" id="ARBA00082539"/>
    </source>
</evidence>